<feature type="signal peptide" evidence="1">
    <location>
        <begin position="1"/>
        <end position="21"/>
    </location>
</feature>
<gene>
    <name evidence="2" type="ORF">SAMN05444145_10268</name>
</gene>
<reference evidence="2 3" key="1">
    <citation type="submission" date="2016-10" db="EMBL/GenBank/DDBJ databases">
        <authorList>
            <person name="de Groot N.N."/>
        </authorList>
    </citation>
    <scope>NUCLEOTIDE SEQUENCE [LARGE SCALE GENOMIC DNA]</scope>
    <source>
        <strain evidence="2 3">DSM 25383</strain>
    </source>
</reference>
<feature type="chain" id="PRO_5010339921" description="Fimbrillin-A associated anchor protein Mfa1 and Mfa2" evidence="1">
    <location>
        <begin position="22"/>
        <end position="357"/>
    </location>
</feature>
<dbReference type="EMBL" id="FNRI01000002">
    <property type="protein sequence ID" value="SEA17870.1"/>
    <property type="molecule type" value="Genomic_DNA"/>
</dbReference>
<dbReference type="OrthoDB" id="1093508at2"/>
<keyword evidence="1" id="KW-0732">Signal</keyword>
<dbReference type="RefSeq" id="WP_010264243.1">
    <property type="nucleotide sequence ID" value="NZ_CAEG01000012.1"/>
</dbReference>
<dbReference type="PROSITE" id="PS51257">
    <property type="entry name" value="PROKAR_LIPOPROTEIN"/>
    <property type="match status" value="1"/>
</dbReference>
<sequence length="357" mass="37462">MKKIYNLLVLAAFAVAAGACTDPEENTDTAAPATGNLQFITRAPRSVSVGGPVHGIGEYRILAFRNTGSGYVYMQDVPLGGMDFDGSAFSGTVPFPAGDYKFLPVYGLVTPGNYTWPELPGAPLSDALCVTHTGENFPATFMLNVPLDAVPSYTVSLDGPKQTVNATLRRAVSRVDVLFIRAEKDPATGSYAEKPGDDVFGPEKLAGVKLSYTGANSRLGLSGEKSEGIFDVSHTIASPGDALTMGTGPSTVVGVGEYDFENVRPADIISGSAHLRGTCLIPNGDDTPSAGFTMQLTSGGGSTRTIALADKIPVERNKVTLIRIYVLGDNVFTTGVDFAVEVDTAWDGSNFVDGEID</sequence>
<dbReference type="Proteomes" id="UP000183253">
    <property type="component" value="Unassembled WGS sequence"/>
</dbReference>
<organism evidence="2 3">
    <name type="scientific">Alistipes timonensis JC136</name>
    <dbReference type="NCBI Taxonomy" id="1033731"/>
    <lineage>
        <taxon>Bacteria</taxon>
        <taxon>Pseudomonadati</taxon>
        <taxon>Bacteroidota</taxon>
        <taxon>Bacteroidia</taxon>
        <taxon>Bacteroidales</taxon>
        <taxon>Rikenellaceae</taxon>
        <taxon>Alistipes</taxon>
    </lineage>
</organism>
<name>A0A1H3Z2I5_9BACT</name>
<protein>
    <recommendedName>
        <fullName evidence="4">Fimbrillin-A associated anchor protein Mfa1 and Mfa2</fullName>
    </recommendedName>
</protein>
<dbReference type="AlphaFoldDB" id="A0A1H3Z2I5"/>
<dbReference type="STRING" id="1033731.SAMN05444145_10268"/>
<evidence type="ECO:0000256" key="1">
    <source>
        <dbReference type="SAM" id="SignalP"/>
    </source>
</evidence>
<proteinExistence type="predicted"/>
<evidence type="ECO:0000313" key="3">
    <source>
        <dbReference type="Proteomes" id="UP000183253"/>
    </source>
</evidence>
<evidence type="ECO:0008006" key="4">
    <source>
        <dbReference type="Google" id="ProtNLM"/>
    </source>
</evidence>
<keyword evidence="3" id="KW-1185">Reference proteome</keyword>
<accession>A0A1H3Z2I5</accession>
<evidence type="ECO:0000313" key="2">
    <source>
        <dbReference type="EMBL" id="SEA17870.1"/>
    </source>
</evidence>